<dbReference type="InterPro" id="IPR027417">
    <property type="entry name" value="P-loop_NTPase"/>
</dbReference>
<dbReference type="Pfam" id="PF00071">
    <property type="entry name" value="Ras"/>
    <property type="match status" value="1"/>
</dbReference>
<dbReference type="SMART" id="SM00174">
    <property type="entry name" value="RHO"/>
    <property type="match status" value="1"/>
</dbReference>
<dbReference type="Proteomes" id="UP001497382">
    <property type="component" value="Unassembled WGS sequence"/>
</dbReference>
<feature type="compositionally biased region" description="Basic and acidic residues" evidence="3">
    <location>
        <begin position="177"/>
        <end position="189"/>
    </location>
</feature>
<evidence type="ECO:0000256" key="2">
    <source>
        <dbReference type="ARBA" id="ARBA00022741"/>
    </source>
</evidence>
<dbReference type="SUPFAM" id="SSF52540">
    <property type="entry name" value="P-loop containing nucleoside triphosphate hydrolases"/>
    <property type="match status" value="1"/>
</dbReference>
<gene>
    <name evidence="4" type="ORF">LARSCL_LOCUS11611</name>
</gene>
<feature type="region of interest" description="Disordered" evidence="3">
    <location>
        <begin position="171"/>
        <end position="213"/>
    </location>
</feature>
<comment type="similarity">
    <text evidence="1">Belongs to the small GTPase superfamily. Rab family.</text>
</comment>
<evidence type="ECO:0000313" key="4">
    <source>
        <dbReference type="EMBL" id="CAL1281529.1"/>
    </source>
</evidence>
<dbReference type="PRINTS" id="PR00449">
    <property type="entry name" value="RASTRNSFRMNG"/>
</dbReference>
<dbReference type="InterPro" id="IPR001806">
    <property type="entry name" value="Small_GTPase"/>
</dbReference>
<evidence type="ECO:0000256" key="1">
    <source>
        <dbReference type="ARBA" id="ARBA00006270"/>
    </source>
</evidence>
<dbReference type="CDD" id="cd00154">
    <property type="entry name" value="Rab"/>
    <property type="match status" value="1"/>
</dbReference>
<dbReference type="PROSITE" id="PS51421">
    <property type="entry name" value="RAS"/>
    <property type="match status" value="1"/>
</dbReference>
<evidence type="ECO:0000256" key="3">
    <source>
        <dbReference type="SAM" id="MobiDB-lite"/>
    </source>
</evidence>
<dbReference type="SMART" id="SM00173">
    <property type="entry name" value="RAS"/>
    <property type="match status" value="1"/>
</dbReference>
<dbReference type="GO" id="GO:0005525">
    <property type="term" value="F:GTP binding"/>
    <property type="evidence" value="ECO:0007669"/>
    <property type="project" value="InterPro"/>
</dbReference>
<evidence type="ECO:0008006" key="6">
    <source>
        <dbReference type="Google" id="ProtNLM"/>
    </source>
</evidence>
<accession>A0AAV2ABY8</accession>
<keyword evidence="2" id="KW-0547">Nucleotide-binding</keyword>
<dbReference type="AlphaFoldDB" id="A0AAV2ABY8"/>
<dbReference type="Gene3D" id="3.40.50.300">
    <property type="entry name" value="P-loop containing nucleotide triphosphate hydrolases"/>
    <property type="match status" value="1"/>
</dbReference>
<evidence type="ECO:0000313" key="5">
    <source>
        <dbReference type="Proteomes" id="UP001497382"/>
    </source>
</evidence>
<dbReference type="GO" id="GO:0003924">
    <property type="term" value="F:GTPase activity"/>
    <property type="evidence" value="ECO:0007669"/>
    <property type="project" value="InterPro"/>
</dbReference>
<sequence>MMTESRRFTVVILGDSWVGKTSLLEQFINKEYNEFQPIIFFNLFETKTIINDDEIDLFLWDTPGLDRFSRAVRSYSKRADGVVLVYDVTRFDTFTELTRRLSHFRAENKTAPAIIVGNKIDEKDSQEIVPLGCVKEFADQHKMDFMEASAKTGENVDEIFERLTRKMLTSNSMPETKTFESVKRAEHSSRSTHKGNSGISLHGTTQKPNNKCF</sequence>
<dbReference type="EMBL" id="CAXIEN010000145">
    <property type="protein sequence ID" value="CAL1281529.1"/>
    <property type="molecule type" value="Genomic_DNA"/>
</dbReference>
<reference evidence="4 5" key="1">
    <citation type="submission" date="2024-04" db="EMBL/GenBank/DDBJ databases">
        <authorList>
            <person name="Rising A."/>
            <person name="Reimegard J."/>
            <person name="Sonavane S."/>
            <person name="Akerstrom W."/>
            <person name="Nylinder S."/>
            <person name="Hedman E."/>
            <person name="Kallberg Y."/>
        </authorList>
    </citation>
    <scope>NUCLEOTIDE SEQUENCE [LARGE SCALE GENOMIC DNA]</scope>
</reference>
<organism evidence="4 5">
    <name type="scientific">Larinioides sclopetarius</name>
    <dbReference type="NCBI Taxonomy" id="280406"/>
    <lineage>
        <taxon>Eukaryota</taxon>
        <taxon>Metazoa</taxon>
        <taxon>Ecdysozoa</taxon>
        <taxon>Arthropoda</taxon>
        <taxon>Chelicerata</taxon>
        <taxon>Arachnida</taxon>
        <taxon>Araneae</taxon>
        <taxon>Araneomorphae</taxon>
        <taxon>Entelegynae</taxon>
        <taxon>Araneoidea</taxon>
        <taxon>Araneidae</taxon>
        <taxon>Larinioides</taxon>
    </lineage>
</organism>
<dbReference type="PANTHER" id="PTHR47978">
    <property type="match status" value="1"/>
</dbReference>
<proteinExistence type="inferred from homology"/>
<keyword evidence="5" id="KW-1185">Reference proteome</keyword>
<feature type="compositionally biased region" description="Polar residues" evidence="3">
    <location>
        <begin position="194"/>
        <end position="213"/>
    </location>
</feature>
<dbReference type="FunFam" id="3.40.50.300:FF:001447">
    <property type="entry name" value="Ras-related protein Rab-1B"/>
    <property type="match status" value="1"/>
</dbReference>
<dbReference type="NCBIfam" id="TIGR00231">
    <property type="entry name" value="small_GTP"/>
    <property type="match status" value="1"/>
</dbReference>
<protein>
    <recommendedName>
        <fullName evidence="6">GTP-binding protein</fullName>
    </recommendedName>
</protein>
<dbReference type="SMART" id="SM00175">
    <property type="entry name" value="RAB"/>
    <property type="match status" value="1"/>
</dbReference>
<dbReference type="PROSITE" id="PS51419">
    <property type="entry name" value="RAB"/>
    <property type="match status" value="1"/>
</dbReference>
<dbReference type="InterPro" id="IPR005225">
    <property type="entry name" value="Small_GTP-bd"/>
</dbReference>
<name>A0AAV2ABY8_9ARAC</name>
<comment type="caution">
    <text evidence="4">The sequence shown here is derived from an EMBL/GenBank/DDBJ whole genome shotgun (WGS) entry which is preliminary data.</text>
</comment>